<name>X1CXD8_9ZZZZ</name>
<reference evidence="1" key="1">
    <citation type="journal article" date="2014" name="Front. Microbiol.">
        <title>High frequency of phylogenetically diverse reductive dehalogenase-homologous genes in deep subseafloor sedimentary metagenomes.</title>
        <authorList>
            <person name="Kawai M."/>
            <person name="Futagami T."/>
            <person name="Toyoda A."/>
            <person name="Takaki Y."/>
            <person name="Nishi S."/>
            <person name="Hori S."/>
            <person name="Arai W."/>
            <person name="Tsubouchi T."/>
            <person name="Morono Y."/>
            <person name="Uchiyama I."/>
            <person name="Ito T."/>
            <person name="Fujiyama A."/>
            <person name="Inagaki F."/>
            <person name="Takami H."/>
        </authorList>
    </citation>
    <scope>NUCLEOTIDE SEQUENCE</scope>
    <source>
        <strain evidence="1">Expedition CK06-06</strain>
    </source>
</reference>
<organism evidence="1">
    <name type="scientific">marine sediment metagenome</name>
    <dbReference type="NCBI Taxonomy" id="412755"/>
    <lineage>
        <taxon>unclassified sequences</taxon>
        <taxon>metagenomes</taxon>
        <taxon>ecological metagenomes</taxon>
    </lineage>
</organism>
<sequence>MLNYSIRGFKSMNKKEKKKELYEMIRELYYNKVISRDSRRSF</sequence>
<gene>
    <name evidence="1" type="ORF">S01H4_24927</name>
</gene>
<proteinExistence type="predicted"/>
<accession>X1CXD8</accession>
<dbReference type="EMBL" id="BART01011793">
    <property type="protein sequence ID" value="GAG88886.1"/>
    <property type="molecule type" value="Genomic_DNA"/>
</dbReference>
<evidence type="ECO:0000313" key="1">
    <source>
        <dbReference type="EMBL" id="GAG88886.1"/>
    </source>
</evidence>
<dbReference type="AlphaFoldDB" id="X1CXD8"/>
<comment type="caution">
    <text evidence="1">The sequence shown here is derived from an EMBL/GenBank/DDBJ whole genome shotgun (WGS) entry which is preliminary data.</text>
</comment>
<protein>
    <submittedName>
        <fullName evidence="1">Uncharacterized protein</fullName>
    </submittedName>
</protein>